<dbReference type="Pfam" id="PF13370">
    <property type="entry name" value="Fer4_13"/>
    <property type="match status" value="1"/>
</dbReference>
<evidence type="ECO:0000313" key="9">
    <source>
        <dbReference type="Proteomes" id="UP001595645"/>
    </source>
</evidence>
<reference evidence="9" key="1">
    <citation type="journal article" date="2019" name="Int. J. Syst. Evol. Microbiol.">
        <title>The Global Catalogue of Microorganisms (GCM) 10K type strain sequencing project: providing services to taxonomists for standard genome sequencing and annotation.</title>
        <authorList>
            <consortium name="The Broad Institute Genomics Platform"/>
            <consortium name="The Broad Institute Genome Sequencing Center for Infectious Disease"/>
            <person name="Wu L."/>
            <person name="Ma J."/>
        </authorList>
    </citation>
    <scope>NUCLEOTIDE SEQUENCE [LARGE SCALE GENOMIC DNA]</scope>
    <source>
        <strain evidence="9">CGMCC 4.7676</strain>
    </source>
</reference>
<evidence type="ECO:0000256" key="6">
    <source>
        <dbReference type="ARBA" id="ARBA00023014"/>
    </source>
</evidence>
<evidence type="ECO:0000256" key="3">
    <source>
        <dbReference type="ARBA" id="ARBA00022723"/>
    </source>
</evidence>
<dbReference type="Gene3D" id="3.30.70.20">
    <property type="match status" value="1"/>
</dbReference>
<dbReference type="PANTHER" id="PTHR36923:SF3">
    <property type="entry name" value="FERREDOXIN"/>
    <property type="match status" value="1"/>
</dbReference>
<organism evidence="8 9">
    <name type="scientific">Amycolatopsis speibonae</name>
    <dbReference type="NCBI Taxonomy" id="1450224"/>
    <lineage>
        <taxon>Bacteria</taxon>
        <taxon>Bacillati</taxon>
        <taxon>Actinomycetota</taxon>
        <taxon>Actinomycetes</taxon>
        <taxon>Pseudonocardiales</taxon>
        <taxon>Pseudonocardiaceae</taxon>
        <taxon>Amycolatopsis</taxon>
    </lineage>
</organism>
<evidence type="ECO:0000256" key="5">
    <source>
        <dbReference type="ARBA" id="ARBA00023004"/>
    </source>
</evidence>
<protein>
    <submittedName>
        <fullName evidence="8">Ferredoxin</fullName>
    </submittedName>
</protein>
<evidence type="ECO:0000256" key="4">
    <source>
        <dbReference type="ARBA" id="ARBA00022982"/>
    </source>
</evidence>
<dbReference type="InterPro" id="IPR051269">
    <property type="entry name" value="Fe-S_cluster_ET"/>
</dbReference>
<dbReference type="RefSeq" id="WP_378247277.1">
    <property type="nucleotide sequence ID" value="NZ_JBHRWK010000143.1"/>
</dbReference>
<keyword evidence="3" id="KW-0479">Metal-binding</keyword>
<keyword evidence="6" id="KW-0411">Iron-sulfur</keyword>
<comment type="caution">
    <text evidence="8">The sequence shown here is derived from an EMBL/GenBank/DDBJ whole genome shotgun (WGS) entry which is preliminary data.</text>
</comment>
<evidence type="ECO:0000256" key="2">
    <source>
        <dbReference type="ARBA" id="ARBA00022448"/>
    </source>
</evidence>
<sequence length="108" mass="11666">MTTRQAEDITFHTFPRRMLDRDFFTLNAQRPHSSGSPTADTEAAMHLTVDAHACGTTGQCVLIAPALFRQGADGVAEVIHSEPSDDEMNHAEEAIGSCPVGAIVDEDR</sequence>
<proteinExistence type="predicted"/>
<evidence type="ECO:0000313" key="8">
    <source>
        <dbReference type="EMBL" id="MFC3456167.1"/>
    </source>
</evidence>
<accession>A0ABV7PE05</accession>
<dbReference type="Proteomes" id="UP001595645">
    <property type="component" value="Unassembled WGS sequence"/>
</dbReference>
<keyword evidence="2" id="KW-0813">Transport</keyword>
<keyword evidence="5" id="KW-0408">Iron</keyword>
<dbReference type="EMBL" id="JBHRWK010000143">
    <property type="protein sequence ID" value="MFC3456167.1"/>
    <property type="molecule type" value="Genomic_DNA"/>
</dbReference>
<dbReference type="PANTHER" id="PTHR36923">
    <property type="entry name" value="FERREDOXIN"/>
    <property type="match status" value="1"/>
</dbReference>
<keyword evidence="9" id="KW-1185">Reference proteome</keyword>
<keyword evidence="7" id="KW-0003">3Fe-4S</keyword>
<name>A0ABV7PE05_9PSEU</name>
<dbReference type="SUPFAM" id="SSF54862">
    <property type="entry name" value="4Fe-4S ferredoxins"/>
    <property type="match status" value="1"/>
</dbReference>
<evidence type="ECO:0000256" key="7">
    <source>
        <dbReference type="ARBA" id="ARBA00023291"/>
    </source>
</evidence>
<gene>
    <name evidence="8" type="ORF">ACFOSH_42650</name>
</gene>
<comment type="cofactor">
    <cofactor evidence="1">
        <name>[3Fe-4S] cluster</name>
        <dbReference type="ChEBI" id="CHEBI:21137"/>
    </cofactor>
</comment>
<keyword evidence="4" id="KW-0249">Electron transport</keyword>
<evidence type="ECO:0000256" key="1">
    <source>
        <dbReference type="ARBA" id="ARBA00001927"/>
    </source>
</evidence>